<dbReference type="InterPro" id="IPR000873">
    <property type="entry name" value="AMP-dep_synth/lig_dom"/>
</dbReference>
<protein>
    <submittedName>
        <fullName evidence="6">Non-ribosomal peptide synthetase SirP</fullName>
    </submittedName>
</protein>
<dbReference type="PANTHER" id="PTHR45527:SF11">
    <property type="entry name" value="NONRIBOSOMAL PEPTIDE SYNTHETASE 5"/>
    <property type="match status" value="1"/>
</dbReference>
<accession>A0AAD5RRJ1</accession>
<dbReference type="EMBL" id="JAKWBI020000110">
    <property type="protein sequence ID" value="KAJ2902519.1"/>
    <property type="molecule type" value="Genomic_DNA"/>
</dbReference>
<dbReference type="Gene3D" id="3.30.559.10">
    <property type="entry name" value="Chloramphenicol acetyltransferase-like domain"/>
    <property type="match status" value="2"/>
</dbReference>
<dbReference type="InterPro" id="IPR006162">
    <property type="entry name" value="Ppantetheine_attach_site"/>
</dbReference>
<dbReference type="InterPro" id="IPR042099">
    <property type="entry name" value="ANL_N_sf"/>
</dbReference>
<feature type="domain" description="Carrier" evidence="5">
    <location>
        <begin position="1593"/>
        <end position="1668"/>
    </location>
</feature>
<keyword evidence="7" id="KW-1185">Reference proteome</keyword>
<keyword evidence="2" id="KW-0597">Phosphoprotein</keyword>
<dbReference type="InterPro" id="IPR025110">
    <property type="entry name" value="AMP-bd_C"/>
</dbReference>
<dbReference type="GO" id="GO:0044550">
    <property type="term" value="P:secondary metabolite biosynthetic process"/>
    <property type="evidence" value="ECO:0007669"/>
    <property type="project" value="TreeGrafter"/>
</dbReference>
<dbReference type="SUPFAM" id="SSF47336">
    <property type="entry name" value="ACP-like"/>
    <property type="match status" value="2"/>
</dbReference>
<evidence type="ECO:0000256" key="1">
    <source>
        <dbReference type="ARBA" id="ARBA00022450"/>
    </source>
</evidence>
<dbReference type="PROSITE" id="PS50075">
    <property type="entry name" value="CARRIER"/>
    <property type="match status" value="2"/>
</dbReference>
<dbReference type="Gene3D" id="3.30.300.30">
    <property type="match status" value="2"/>
</dbReference>
<comment type="similarity">
    <text evidence="4">Belongs to the NRP synthetase family.</text>
</comment>
<comment type="caution">
    <text evidence="6">The sequence shown here is derived from an EMBL/GenBank/DDBJ whole genome shotgun (WGS) entry which is preliminary data.</text>
</comment>
<gene>
    <name evidence="6" type="ORF">MKZ38_000484</name>
</gene>
<dbReference type="PANTHER" id="PTHR45527">
    <property type="entry name" value="NONRIBOSOMAL PEPTIDE SYNTHETASE"/>
    <property type="match status" value="1"/>
</dbReference>
<dbReference type="InterPro" id="IPR023213">
    <property type="entry name" value="CAT-like_dom_sf"/>
</dbReference>
<evidence type="ECO:0000313" key="7">
    <source>
        <dbReference type="Proteomes" id="UP001201980"/>
    </source>
</evidence>
<evidence type="ECO:0000256" key="2">
    <source>
        <dbReference type="ARBA" id="ARBA00022553"/>
    </source>
</evidence>
<dbReference type="InterPro" id="IPR009081">
    <property type="entry name" value="PP-bd_ACP"/>
</dbReference>
<dbReference type="InterPro" id="IPR020845">
    <property type="entry name" value="AMP-binding_CS"/>
</dbReference>
<dbReference type="SUPFAM" id="SSF52777">
    <property type="entry name" value="CoA-dependent acyltransferases"/>
    <property type="match status" value="4"/>
</dbReference>
<sequence length="2136" mass="234851">MSTNPISVFDLVCARVEDQPYAIAVSEGEKCLSYAALDAASRRIAYHLRSRNVRAGDVVPILTSRCLEMVACVLAVVRVGACWVPMEAGTWSRDRIDAVLGAVAPKAVLVTDNGRDWGIERAVPVQDIRDALFIEAAADGVGKDNGDDFSHYPVAEGPENPQDMAYVIFTSGTTGSPKGVSIAHRSLLNYVQEGGRDTPFNLTACSSDIVLLLFSVAFDAYYGVLFSALCNGAHVKLSESSTFLDDARACTILPTTPTLLGALPDPEAYKNLRAIFLGGESPSPELVKKWWSPTRALYNAYGPSEATIAASIAELTPGAPITLGKPIRHSRIILLDSELRECSEGEICITGQALAIGYYHDAERTAEKFIQWQEQRVYRTGDLARRNKTGDLVFLGRRDQLVKNRGFLVNIEAEVLPALLTQSGVEFAAAFMHRQRLVAFVAPEVGQRDARDLRRDMAERCDSFLVPDEVIYLALDQLPMTPNGKVDTRALQTRLDNRKQAGDQLPSSDKTSRMGVLKAAIGNVLDIPATLVHMESSFSQLGGNSVLAIKLLSYLRQSGFGVPFAQLFLLPTLAAVADSLEQHSPHEAAGDGTPAAQARKACMTPAQIGMVTSTIRDPPAGYMLVSISLNMLAADIERLRVRDAWQTVLTRHDLFQAAFDAVDGVLEVDVHGDPHDQHFAEWKQKWPLKAEEVQQVISEESAALLDLAQGQAPDDNNQGRLFRPAKAFRLVTSPNASHDSVLLWLVHHSQVDGWSVGTIVNEVRSLISGKGTKQLQKPSLLPPFSSYTNALPSYVERTYERAEGFWSDAMAGLLGGTDLNLARPELPHCAASARDHSTGFDETSLRLGISLPQAEISARVSGGSLAVVIYAAWALLLSGYSSKDEVVFGTVLSGRNFPVPGVEQIVGPLINTCPFPIRLHELYKKSDLLGRVRDLLLEISEYQWSASQYLSRAASGSLSNIFTTMVTLEYDLPGFANQCVDGDLAPWTFRRTDVPEFGLTVQVQTGVDGELILRALFDKSLYRQAAVCRMLSHYRNLCLALVDSRVHTVDDVRRRMLEPSEFVLLTQNSPSFLAPYSGPTSLKEAFELGVDQWPDMIAVEWQSRTLTYSELDRMANHVAKSMAGWVPPRSVVALLGDGSRNWLIGAIAIIKAGAVYLPLDTQLPIQRMQTMVQRAGAALCVYPNQKCLDRFTAVLPQKLLLHELLPETEPSLGKDLVERLPTTTRPQDYAYVMFTSGSTGTPKGIRVTHHATLSHLAYEPARLHARPGRRHAHMFSPGFDVSIAEVFGALCFGATLVLKDMDDPFAHLARVHATMITPSFLSVCSPDELTNLDTIYLIGEAVPQSLSDRWSDRKLVYNAYGPCECTIACLFARLEPGKPVTLGRTIPRVGAYVLDPCGRPAPIGVAGEIYLSGIQVADGYLGADMESVTRRVFLPDPFKPGHAMYRTGDLGAWTDSLELRYLGRVDDDSQVKVRGYRVELQEVENAILRASSAVAQAAVVVNKEKDRIFAFVAPETVDTTRVLEAARLHLPPYACPSAIVALNRLPTTPNQKLDKKVLVTMTERDMGTTRNTSATVAAANNGAATEAAVKITNTTELLLQRVWKETIGLADNFEVGREDDFLALGGNSLRQINAAQKICASLGLRIPVYIFIRNTRMDALAEVLDDYCVRHRRREQLLVETPASESFLQCWPSLRTSPQAKFTELSYLEKELYVMHQRSMTPSTFNVAHEVFLQGPVDLDVLEHAIKRVVQENSILRTCFEESPSDGQIRRTERRDEFRVLRCKGPARNVVDGCIHEPFDLARDQLTRIALIEDDEGREEGREQGRRLVFVQHHIITDQVSIQLFFQKLGEFMSQLTVDGNGKGVGQDMSPQDGLPQYAAWAHWNAAQMRRGGHSGASESPQAKYWKTLLADVPPSPFSQTRRNDLVARTSQNSSDDAGLCSFQAIRSPTSCGSLELYVTAVSVAFLRVLGTTDLVIGIPYIDRTEPGTGEMLGLFLDRLPVRLGAGQEQKQQAEREGVARLIASARAAIQGALEHALPYQTIRDVVGSQDSRGLFDVMVVYNRREDCVTRNLSLPRVSVSSNSRRARGSKFPVLIELTENEKGTTCEIEYSLDAVNAATVHCIRDEMLNVVGGAF</sequence>
<dbReference type="InterPro" id="IPR001242">
    <property type="entry name" value="Condensation_dom"/>
</dbReference>
<reference evidence="6" key="1">
    <citation type="submission" date="2022-07" db="EMBL/GenBank/DDBJ databases">
        <title>Draft genome sequence of Zalerion maritima ATCC 34329, a (micro)plastics degrading marine fungus.</title>
        <authorList>
            <person name="Paco A."/>
            <person name="Goncalves M.F.M."/>
            <person name="Rocha-Santos T.A.P."/>
            <person name="Alves A."/>
        </authorList>
    </citation>
    <scope>NUCLEOTIDE SEQUENCE</scope>
    <source>
        <strain evidence="6">ATCC 34329</strain>
    </source>
</reference>
<organism evidence="6 7">
    <name type="scientific">Zalerion maritima</name>
    <dbReference type="NCBI Taxonomy" id="339359"/>
    <lineage>
        <taxon>Eukaryota</taxon>
        <taxon>Fungi</taxon>
        <taxon>Dikarya</taxon>
        <taxon>Ascomycota</taxon>
        <taxon>Pezizomycotina</taxon>
        <taxon>Sordariomycetes</taxon>
        <taxon>Lulworthiomycetidae</taxon>
        <taxon>Lulworthiales</taxon>
        <taxon>Lulworthiaceae</taxon>
        <taxon>Zalerion</taxon>
    </lineage>
</organism>
<name>A0AAD5RRJ1_9PEZI</name>
<keyword evidence="1" id="KW-0596">Phosphopantetheine</keyword>
<dbReference type="InterPro" id="IPR045851">
    <property type="entry name" value="AMP-bd_C_sf"/>
</dbReference>
<proteinExistence type="inferred from homology"/>
<dbReference type="PROSITE" id="PS00012">
    <property type="entry name" value="PHOSPHOPANTETHEINE"/>
    <property type="match status" value="1"/>
</dbReference>
<dbReference type="PROSITE" id="PS00455">
    <property type="entry name" value="AMP_BINDING"/>
    <property type="match status" value="2"/>
</dbReference>
<dbReference type="Gene3D" id="3.40.50.12780">
    <property type="entry name" value="N-terminal domain of ligase-like"/>
    <property type="match status" value="2"/>
</dbReference>
<dbReference type="GO" id="GO:0043041">
    <property type="term" value="P:amino acid activation for nonribosomal peptide biosynthetic process"/>
    <property type="evidence" value="ECO:0007669"/>
    <property type="project" value="TreeGrafter"/>
</dbReference>
<evidence type="ECO:0000259" key="5">
    <source>
        <dbReference type="PROSITE" id="PS50075"/>
    </source>
</evidence>
<dbReference type="GO" id="GO:0031177">
    <property type="term" value="F:phosphopantetheine binding"/>
    <property type="evidence" value="ECO:0007669"/>
    <property type="project" value="TreeGrafter"/>
</dbReference>
<dbReference type="Pfam" id="PF00550">
    <property type="entry name" value="PP-binding"/>
    <property type="match status" value="2"/>
</dbReference>
<keyword evidence="3" id="KW-0436">Ligase</keyword>
<feature type="domain" description="Carrier" evidence="5">
    <location>
        <begin position="508"/>
        <end position="584"/>
    </location>
</feature>
<evidence type="ECO:0000256" key="3">
    <source>
        <dbReference type="ARBA" id="ARBA00022598"/>
    </source>
</evidence>
<evidence type="ECO:0000313" key="6">
    <source>
        <dbReference type="EMBL" id="KAJ2902519.1"/>
    </source>
</evidence>
<dbReference type="GO" id="GO:0016874">
    <property type="term" value="F:ligase activity"/>
    <property type="evidence" value="ECO:0007669"/>
    <property type="project" value="UniProtKB-KW"/>
</dbReference>
<dbReference type="SUPFAM" id="SSF56801">
    <property type="entry name" value="Acetyl-CoA synthetase-like"/>
    <property type="match status" value="2"/>
</dbReference>
<dbReference type="Pfam" id="PF00501">
    <property type="entry name" value="AMP-binding"/>
    <property type="match status" value="2"/>
</dbReference>
<dbReference type="Proteomes" id="UP001201980">
    <property type="component" value="Unassembled WGS sequence"/>
</dbReference>
<dbReference type="Pfam" id="PF00668">
    <property type="entry name" value="Condensation"/>
    <property type="match status" value="2"/>
</dbReference>
<dbReference type="GO" id="GO:0005737">
    <property type="term" value="C:cytoplasm"/>
    <property type="evidence" value="ECO:0007669"/>
    <property type="project" value="TreeGrafter"/>
</dbReference>
<dbReference type="Gene3D" id="1.10.1200.10">
    <property type="entry name" value="ACP-like"/>
    <property type="match status" value="2"/>
</dbReference>
<dbReference type="Gene3D" id="3.30.559.30">
    <property type="entry name" value="Nonribosomal peptide synthetase, condensation domain"/>
    <property type="match status" value="2"/>
</dbReference>
<evidence type="ECO:0000256" key="4">
    <source>
        <dbReference type="ARBA" id="ARBA00029454"/>
    </source>
</evidence>
<dbReference type="InterPro" id="IPR036736">
    <property type="entry name" value="ACP-like_sf"/>
</dbReference>
<dbReference type="Pfam" id="PF13193">
    <property type="entry name" value="AMP-binding_C"/>
    <property type="match status" value="1"/>
</dbReference>